<dbReference type="Pfam" id="PF00884">
    <property type="entry name" value="Sulfatase"/>
    <property type="match status" value="1"/>
</dbReference>
<dbReference type="InterPro" id="IPR000917">
    <property type="entry name" value="Sulfatase_N"/>
</dbReference>
<dbReference type="GO" id="GO:0046872">
    <property type="term" value="F:metal ion binding"/>
    <property type="evidence" value="ECO:0007669"/>
    <property type="project" value="UniProtKB-KW"/>
</dbReference>
<reference evidence="7" key="1">
    <citation type="journal article" date="2023" name="Commun. Biol.">
        <title>Genome analysis of Parmales, the sister group of diatoms, reveals the evolutionary specialization of diatoms from phago-mixotrophs to photoautotrophs.</title>
        <authorList>
            <person name="Ban H."/>
            <person name="Sato S."/>
            <person name="Yoshikawa S."/>
            <person name="Yamada K."/>
            <person name="Nakamura Y."/>
            <person name="Ichinomiya M."/>
            <person name="Sato N."/>
            <person name="Blanc-Mathieu R."/>
            <person name="Endo H."/>
            <person name="Kuwata A."/>
            <person name="Ogata H."/>
        </authorList>
    </citation>
    <scope>NUCLEOTIDE SEQUENCE [LARGE SCALE GENOMIC DNA]</scope>
    <source>
        <strain evidence="7">NIES 3699</strain>
    </source>
</reference>
<feature type="region of interest" description="Disordered" evidence="4">
    <location>
        <begin position="1"/>
        <end position="35"/>
    </location>
</feature>
<keyword evidence="2" id="KW-0106">Calcium</keyword>
<keyword evidence="1" id="KW-0479">Metal-binding</keyword>
<evidence type="ECO:0000259" key="5">
    <source>
        <dbReference type="Pfam" id="PF00884"/>
    </source>
</evidence>
<protein>
    <recommendedName>
        <fullName evidence="5">Sulfatase N-terminal domain-containing protein</fullName>
    </recommendedName>
</protein>
<dbReference type="PANTHER" id="PTHR10342:SF274">
    <property type="entry name" value="ARYLSULFATASE B"/>
    <property type="match status" value="1"/>
</dbReference>
<evidence type="ECO:0000256" key="4">
    <source>
        <dbReference type="SAM" id="MobiDB-lite"/>
    </source>
</evidence>
<proteinExistence type="predicted"/>
<evidence type="ECO:0000256" key="1">
    <source>
        <dbReference type="ARBA" id="ARBA00022723"/>
    </source>
</evidence>
<keyword evidence="3" id="KW-0325">Glycoprotein</keyword>
<dbReference type="SUPFAM" id="SSF53649">
    <property type="entry name" value="Alkaline phosphatase-like"/>
    <property type="match status" value="1"/>
</dbReference>
<dbReference type="AlphaFoldDB" id="A0A9W7C264"/>
<dbReference type="Proteomes" id="UP001165160">
    <property type="component" value="Unassembled WGS sequence"/>
</dbReference>
<evidence type="ECO:0000256" key="2">
    <source>
        <dbReference type="ARBA" id="ARBA00022837"/>
    </source>
</evidence>
<keyword evidence="7" id="KW-1185">Reference proteome</keyword>
<dbReference type="GO" id="GO:0008484">
    <property type="term" value="F:sulfuric ester hydrolase activity"/>
    <property type="evidence" value="ECO:0007669"/>
    <property type="project" value="InterPro"/>
</dbReference>
<comment type="caution">
    <text evidence="6">The sequence shown here is derived from an EMBL/GenBank/DDBJ whole genome shotgun (WGS) entry which is preliminary data.</text>
</comment>
<dbReference type="InterPro" id="IPR047115">
    <property type="entry name" value="ARSB"/>
</dbReference>
<name>A0A9W7C264_9STRA</name>
<dbReference type="EMBL" id="BRXX01000265">
    <property type="protein sequence ID" value="GMI01355.1"/>
    <property type="molecule type" value="Genomic_DNA"/>
</dbReference>
<evidence type="ECO:0000313" key="6">
    <source>
        <dbReference type="EMBL" id="GMI01355.1"/>
    </source>
</evidence>
<organism evidence="6 7">
    <name type="scientific">Triparma verrucosa</name>
    <dbReference type="NCBI Taxonomy" id="1606542"/>
    <lineage>
        <taxon>Eukaryota</taxon>
        <taxon>Sar</taxon>
        <taxon>Stramenopiles</taxon>
        <taxon>Ochrophyta</taxon>
        <taxon>Bolidophyceae</taxon>
        <taxon>Parmales</taxon>
        <taxon>Triparmaceae</taxon>
        <taxon>Triparma</taxon>
    </lineage>
</organism>
<dbReference type="Gene3D" id="3.30.1120.10">
    <property type="match status" value="1"/>
</dbReference>
<sequence>MSRRATNETDDCDEMSKRMRGVEEKEDGAETGEAVNSRSLEEKNVVYFDMVNASLAELRVRVERVVVSKPPPFTRAASLLVLLTLLTLIPTLVGARNGTNVVLIVIDDCGFGDIGLSETQKTNLPPGSSPLPTPFLSSLFNSPNSQRLNLRTSPQCTPTRASLLTGVSADELGLSHYVLVNGQDLGIPEDTRVIPEYLPSSYTSHLLGKWHVGHSRHSSTPLSRGYTSFRGYYLGSTDFYLHDSSEVCCCNETCGPEREIKKFNNSYEDLQGDGVEVNNETYATDYVTNDAIRIIDEFKDSDEDLFLHISFPATHSGPSGTPQYPPSSLNETLNITSPLRAQFSAMLTNLDWNIKRIFESLETLDNTKIIIVSDNGGESSNGASNYPLRGEKFTYFEGGIRTPCLLINFQKVEERVSTVDDMLPTILDSLNVGYEEEKFTGTSLFRDVKEEYKVMVDPVYMCGVVFWGSFKGVFNGTCGYDVILGKEYMRGWVPPADSFNSTPSLPTSYSPEMLFDLSQDESESNDISTINKDIMEKLRRVYRTRIKEAKERDRWSSAKGGDLDTVTPKDGSIGPWINDKIC</sequence>
<dbReference type="Gene3D" id="3.40.720.10">
    <property type="entry name" value="Alkaline Phosphatase, subunit A"/>
    <property type="match status" value="1"/>
</dbReference>
<dbReference type="InterPro" id="IPR017850">
    <property type="entry name" value="Alkaline_phosphatase_core_sf"/>
</dbReference>
<evidence type="ECO:0000256" key="3">
    <source>
        <dbReference type="ARBA" id="ARBA00023180"/>
    </source>
</evidence>
<evidence type="ECO:0000313" key="7">
    <source>
        <dbReference type="Proteomes" id="UP001165160"/>
    </source>
</evidence>
<feature type="domain" description="Sulfatase N-terminal" evidence="5">
    <location>
        <begin position="100"/>
        <end position="431"/>
    </location>
</feature>
<feature type="compositionally biased region" description="Basic and acidic residues" evidence="4">
    <location>
        <begin position="14"/>
        <end position="23"/>
    </location>
</feature>
<accession>A0A9W7C264</accession>
<dbReference type="PANTHER" id="PTHR10342">
    <property type="entry name" value="ARYLSULFATASE"/>
    <property type="match status" value="1"/>
</dbReference>
<gene>
    <name evidence="6" type="ORF">TrVE_jg13035</name>
</gene>